<organism evidence="1 2">
    <name type="scientific">Araneus ventricosus</name>
    <name type="common">Orbweaver spider</name>
    <name type="synonym">Epeira ventricosa</name>
    <dbReference type="NCBI Taxonomy" id="182803"/>
    <lineage>
        <taxon>Eukaryota</taxon>
        <taxon>Metazoa</taxon>
        <taxon>Ecdysozoa</taxon>
        <taxon>Arthropoda</taxon>
        <taxon>Chelicerata</taxon>
        <taxon>Arachnida</taxon>
        <taxon>Araneae</taxon>
        <taxon>Araneomorphae</taxon>
        <taxon>Entelegynae</taxon>
        <taxon>Araneoidea</taxon>
        <taxon>Araneidae</taxon>
        <taxon>Araneus</taxon>
    </lineage>
</organism>
<reference evidence="1 2" key="1">
    <citation type="journal article" date="2019" name="Sci. Rep.">
        <title>Orb-weaving spider Araneus ventricosus genome elucidates the spidroin gene catalogue.</title>
        <authorList>
            <person name="Kono N."/>
            <person name="Nakamura H."/>
            <person name="Ohtoshi R."/>
            <person name="Moran D.A.P."/>
            <person name="Shinohara A."/>
            <person name="Yoshida Y."/>
            <person name="Fujiwara M."/>
            <person name="Mori M."/>
            <person name="Tomita M."/>
            <person name="Arakawa K."/>
        </authorList>
    </citation>
    <scope>NUCLEOTIDE SEQUENCE [LARGE SCALE GENOMIC DNA]</scope>
</reference>
<accession>A0A4Y2LGZ3</accession>
<keyword evidence="2" id="KW-1185">Reference proteome</keyword>
<name>A0A4Y2LGZ3_ARAVE</name>
<dbReference type="AlphaFoldDB" id="A0A4Y2LGZ3"/>
<comment type="caution">
    <text evidence="1">The sequence shown here is derived from an EMBL/GenBank/DDBJ whole genome shotgun (WGS) entry which is preliminary data.</text>
</comment>
<evidence type="ECO:0000313" key="2">
    <source>
        <dbReference type="Proteomes" id="UP000499080"/>
    </source>
</evidence>
<proteinExistence type="predicted"/>
<evidence type="ECO:0000313" key="1">
    <source>
        <dbReference type="EMBL" id="GBN14071.1"/>
    </source>
</evidence>
<dbReference type="Proteomes" id="UP000499080">
    <property type="component" value="Unassembled WGS sequence"/>
</dbReference>
<dbReference type="EMBL" id="BGPR01005860">
    <property type="protein sequence ID" value="GBN14071.1"/>
    <property type="molecule type" value="Genomic_DNA"/>
</dbReference>
<gene>
    <name evidence="1" type="ORF">AVEN_71827_1</name>
</gene>
<sequence length="93" mass="10838">MFYETIVPTVFQEKNPWQSEEQGSTHLHPDELVLLIEHEMQRKQPLAPTHSSVVVMGEDIVTVVEWLERCSTMPKYSDSNTWTFMFSIIISII</sequence>
<protein>
    <submittedName>
        <fullName evidence="1">Uncharacterized protein</fullName>
    </submittedName>
</protein>